<keyword evidence="4 5" id="KW-0472">Membrane</keyword>
<proteinExistence type="predicted"/>
<keyword evidence="3 5" id="KW-1133">Transmembrane helix</keyword>
<dbReference type="GO" id="GO:0006820">
    <property type="term" value="P:monoatomic anion transport"/>
    <property type="evidence" value="ECO:0007669"/>
    <property type="project" value="InterPro"/>
</dbReference>
<dbReference type="PANTHER" id="PTHR11453:SF47">
    <property type="entry name" value="ANION EXCHANGE PROTEIN"/>
    <property type="match status" value="1"/>
</dbReference>
<organism evidence="7 8">
    <name type="scientific">Adineta steineri</name>
    <dbReference type="NCBI Taxonomy" id="433720"/>
    <lineage>
        <taxon>Eukaryota</taxon>
        <taxon>Metazoa</taxon>
        <taxon>Spiralia</taxon>
        <taxon>Gnathifera</taxon>
        <taxon>Rotifera</taxon>
        <taxon>Eurotatoria</taxon>
        <taxon>Bdelloidea</taxon>
        <taxon>Adinetida</taxon>
        <taxon>Adinetidae</taxon>
        <taxon>Adineta</taxon>
    </lineage>
</organism>
<dbReference type="InterPro" id="IPR011531">
    <property type="entry name" value="HCO3_transpt-like_TM_dom"/>
</dbReference>
<dbReference type="GO" id="GO:0051453">
    <property type="term" value="P:regulation of intracellular pH"/>
    <property type="evidence" value="ECO:0007669"/>
    <property type="project" value="TreeGrafter"/>
</dbReference>
<feature type="domain" description="Bicarbonate transporter-like transmembrane" evidence="6">
    <location>
        <begin position="4"/>
        <end position="60"/>
    </location>
</feature>
<dbReference type="GO" id="GO:0015701">
    <property type="term" value="P:bicarbonate transport"/>
    <property type="evidence" value="ECO:0007669"/>
    <property type="project" value="TreeGrafter"/>
</dbReference>
<dbReference type="AlphaFoldDB" id="A0A814EGV9"/>
<dbReference type="Pfam" id="PF00955">
    <property type="entry name" value="HCO3_cotransp"/>
    <property type="match status" value="1"/>
</dbReference>
<dbReference type="InterPro" id="IPR003020">
    <property type="entry name" value="HCO3_transpt_euk"/>
</dbReference>
<name>A0A814EGV9_9BILA</name>
<dbReference type="Proteomes" id="UP000663845">
    <property type="component" value="Unassembled WGS sequence"/>
</dbReference>
<comment type="subcellular location">
    <subcellularLocation>
        <location evidence="1">Membrane</location>
        <topology evidence="1">Multi-pass membrane protein</topology>
    </subcellularLocation>
</comment>
<reference evidence="7" key="1">
    <citation type="submission" date="2021-02" db="EMBL/GenBank/DDBJ databases">
        <authorList>
            <person name="Nowell W R."/>
        </authorList>
    </citation>
    <scope>NUCLEOTIDE SEQUENCE</scope>
</reference>
<evidence type="ECO:0000256" key="1">
    <source>
        <dbReference type="ARBA" id="ARBA00004141"/>
    </source>
</evidence>
<evidence type="ECO:0000256" key="5">
    <source>
        <dbReference type="SAM" id="Phobius"/>
    </source>
</evidence>
<evidence type="ECO:0000313" key="8">
    <source>
        <dbReference type="Proteomes" id="UP000663845"/>
    </source>
</evidence>
<accession>A0A814EGV9</accession>
<dbReference type="GO" id="GO:0005886">
    <property type="term" value="C:plasma membrane"/>
    <property type="evidence" value="ECO:0007669"/>
    <property type="project" value="TreeGrafter"/>
</dbReference>
<dbReference type="EMBL" id="CAJNOG010000118">
    <property type="protein sequence ID" value="CAF0969158.1"/>
    <property type="molecule type" value="Genomic_DNA"/>
</dbReference>
<evidence type="ECO:0000256" key="2">
    <source>
        <dbReference type="ARBA" id="ARBA00022692"/>
    </source>
</evidence>
<comment type="caution">
    <text evidence="7">The sequence shown here is derived from an EMBL/GenBank/DDBJ whole genome shotgun (WGS) entry which is preliminary data.</text>
</comment>
<protein>
    <recommendedName>
        <fullName evidence="6">Bicarbonate transporter-like transmembrane domain-containing protein</fullName>
    </recommendedName>
</protein>
<evidence type="ECO:0000259" key="6">
    <source>
        <dbReference type="Pfam" id="PF00955"/>
    </source>
</evidence>
<gene>
    <name evidence="7" type="ORF">JYZ213_LOCUS14293</name>
</gene>
<evidence type="ECO:0000256" key="4">
    <source>
        <dbReference type="ARBA" id="ARBA00023136"/>
    </source>
</evidence>
<evidence type="ECO:0000313" key="7">
    <source>
        <dbReference type="EMBL" id="CAF0969158.1"/>
    </source>
</evidence>
<dbReference type="PANTHER" id="PTHR11453">
    <property type="entry name" value="ANION EXCHANGE PROTEIN"/>
    <property type="match status" value="1"/>
</dbReference>
<feature type="transmembrane region" description="Helical" evidence="5">
    <location>
        <begin position="12"/>
        <end position="37"/>
    </location>
</feature>
<dbReference type="GO" id="GO:0005452">
    <property type="term" value="F:solute:inorganic anion antiporter activity"/>
    <property type="evidence" value="ECO:0007669"/>
    <property type="project" value="InterPro"/>
</dbReference>
<sequence length="80" mass="9379">MKRNAYTFIQVIAAGLLITIKVTRFAFLFPFILVLLVPFRKWCLPCLFTERELTELDGDEQHSTIFDDEIDFYGQVHLPI</sequence>
<keyword evidence="2 5" id="KW-0812">Transmembrane</keyword>
<evidence type="ECO:0000256" key="3">
    <source>
        <dbReference type="ARBA" id="ARBA00022989"/>
    </source>
</evidence>